<organism evidence="1 2">
    <name type="scientific">Photobacterium frigidiphilum</name>
    <dbReference type="NCBI Taxonomy" id="264736"/>
    <lineage>
        <taxon>Bacteria</taxon>
        <taxon>Pseudomonadati</taxon>
        <taxon>Pseudomonadota</taxon>
        <taxon>Gammaproteobacteria</taxon>
        <taxon>Vibrionales</taxon>
        <taxon>Vibrionaceae</taxon>
        <taxon>Photobacterium</taxon>
    </lineage>
</organism>
<dbReference type="GO" id="GO:0015473">
    <property type="term" value="F:fimbrial usher porin activity"/>
    <property type="evidence" value="ECO:0007669"/>
    <property type="project" value="InterPro"/>
</dbReference>
<reference evidence="1 2" key="1">
    <citation type="submission" date="2018-01" db="EMBL/GenBank/DDBJ databases">
        <title>Whole genome sequencing of Histamine producing bacteria.</title>
        <authorList>
            <person name="Butler K."/>
        </authorList>
    </citation>
    <scope>NUCLEOTIDE SEQUENCE [LARGE SCALE GENOMIC DNA]</scope>
    <source>
        <strain evidence="1 2">JCM 12947</strain>
    </source>
</reference>
<evidence type="ECO:0000313" key="2">
    <source>
        <dbReference type="Proteomes" id="UP000240987"/>
    </source>
</evidence>
<dbReference type="PANTHER" id="PTHR30451:SF5">
    <property type="entry name" value="SLR0019 PROTEIN"/>
    <property type="match status" value="1"/>
</dbReference>
<dbReference type="AlphaFoldDB" id="A0A2T3JMB5"/>
<gene>
    <name evidence="1" type="ORF">C9J12_05440</name>
</gene>
<accession>A0A2T3JMB5</accession>
<dbReference type="Proteomes" id="UP000240987">
    <property type="component" value="Unassembled WGS sequence"/>
</dbReference>
<dbReference type="Pfam" id="PF00577">
    <property type="entry name" value="Usher"/>
    <property type="match status" value="1"/>
</dbReference>
<sequence length="815" mass="91180">MPPCNKSFLIFMVLVLNCGVSYAKTDLITSRTVSFSTLLNFYEQPVTEIIVKVTPEKELFIDYESIRGFLERRLLESILNEIDKKNIDGYVDSLEFEGYDIFFVLNSETLETNVTIPTELLIDSGLYIFETQNDLYNYQESSFFGGYINYFISGAHFENDNIDNTWQSINTFETALRYDKFNFFNDFSFDVDSDINDFYRLGSQLTYDFPDEGTRITLGDYAFQTFGFQGGESLLGININRNFGIIPTKNVRPITSQRFVIDRPSTVEVLIDGILIRSLRLAPGAYDIRDIPLTTGVNYIELVITDPSGRREVLTFNIASGVNLLAEGEFEYSFSVGVSSEQVDTSLEYDTDDYVISAGIEYGVLESLTLGANTQARENIVQIGTSVGFATNVGLFGLEGAASQHEFLDEGYALRANYDAFYSSDVHSFNAQYEYLSERFVSIADNQLESFIENETGVQHRLDAFYNYRFSNDFNVGLSGNIRYLYNQDYEYALTTSLSGSWLNSTSSWSLRATYEDDDDIDSDEWRFFVSTSIPIDLLWGNNHRMSTSYDTDNSRSQARYSYNNNAGAVGGVGVFALVENNEDNNVNGNVSVDYTGNRYVLTFDHDSLVDLDNDYSTRNQIGVQGALAFSGSSAAIGRPIGDAFAIISPHSSLDDSPVILNPEYDGSYAVKSDGLGPLLMPDIASYQAQRIDYDVENLPIGYDLGEGGFSINPLHSSSYNFTIGSDANITAMGYFYDSNEKPVPLTEGTATHQQDSEFTPVEFFTNSKGRFAITGLKPGIYEVKLYSVTPIEFLMTIPENEGNIIRLGDIRAGK</sequence>
<dbReference type="Gene3D" id="2.60.40.2610">
    <property type="entry name" value="Outer membrane usher protein FimD, plug domain"/>
    <property type="match status" value="1"/>
</dbReference>
<dbReference type="OrthoDB" id="499138at2"/>
<dbReference type="RefSeq" id="WP_107241796.1">
    <property type="nucleotide sequence ID" value="NZ_PYMJ01000004.1"/>
</dbReference>
<dbReference type="Gene3D" id="2.60.40.3110">
    <property type="match status" value="1"/>
</dbReference>
<proteinExistence type="predicted"/>
<evidence type="ECO:0008006" key="3">
    <source>
        <dbReference type="Google" id="ProtNLM"/>
    </source>
</evidence>
<dbReference type="EMBL" id="PYMJ01000004">
    <property type="protein sequence ID" value="PSU50181.1"/>
    <property type="molecule type" value="Genomic_DNA"/>
</dbReference>
<dbReference type="InterPro" id="IPR042186">
    <property type="entry name" value="FimD_plug_dom"/>
</dbReference>
<dbReference type="GO" id="GO:0009297">
    <property type="term" value="P:pilus assembly"/>
    <property type="evidence" value="ECO:0007669"/>
    <property type="project" value="InterPro"/>
</dbReference>
<dbReference type="PANTHER" id="PTHR30451">
    <property type="entry name" value="OUTER MEMBRANE USHER PROTEIN"/>
    <property type="match status" value="1"/>
</dbReference>
<evidence type="ECO:0000313" key="1">
    <source>
        <dbReference type="EMBL" id="PSU50181.1"/>
    </source>
</evidence>
<name>A0A2T3JMB5_9GAMM</name>
<comment type="caution">
    <text evidence="1">The sequence shown here is derived from an EMBL/GenBank/DDBJ whole genome shotgun (WGS) entry which is preliminary data.</text>
</comment>
<keyword evidence="2" id="KW-1185">Reference proteome</keyword>
<protein>
    <recommendedName>
        <fullName evidence="3">Fimbrial biogenesis outer membrane usher protein</fullName>
    </recommendedName>
</protein>
<dbReference type="GO" id="GO:0009279">
    <property type="term" value="C:cell outer membrane"/>
    <property type="evidence" value="ECO:0007669"/>
    <property type="project" value="TreeGrafter"/>
</dbReference>
<dbReference type="InterPro" id="IPR000015">
    <property type="entry name" value="Fimb_usher"/>
</dbReference>